<evidence type="ECO:0000313" key="1">
    <source>
        <dbReference type="EMBL" id="KAI8029498.1"/>
    </source>
</evidence>
<keyword evidence="2" id="KW-1185">Reference proteome</keyword>
<accession>A0ACC0IWI0</accession>
<comment type="caution">
    <text evidence="1">The sequence shown here is derived from an EMBL/GenBank/DDBJ whole genome shotgun (WGS) entry which is preliminary data.</text>
</comment>
<protein>
    <submittedName>
        <fullName evidence="1">Uncharacterized protein</fullName>
    </submittedName>
</protein>
<reference evidence="1 2" key="1">
    <citation type="journal article" date="2022" name="Plant J.">
        <title>Chromosome-level genome of Camellia lanceoleosa provides a valuable resource for understanding genome evolution and self-incompatibility.</title>
        <authorList>
            <person name="Gong W."/>
            <person name="Xiao S."/>
            <person name="Wang L."/>
            <person name="Liao Z."/>
            <person name="Chang Y."/>
            <person name="Mo W."/>
            <person name="Hu G."/>
            <person name="Li W."/>
            <person name="Zhao G."/>
            <person name="Zhu H."/>
            <person name="Hu X."/>
            <person name="Ji K."/>
            <person name="Xiang X."/>
            <person name="Song Q."/>
            <person name="Yuan D."/>
            <person name="Jin S."/>
            <person name="Zhang L."/>
        </authorList>
    </citation>
    <scope>NUCLEOTIDE SEQUENCE [LARGE SCALE GENOMIC DNA]</scope>
    <source>
        <strain evidence="1">SQ_2022a</strain>
    </source>
</reference>
<gene>
    <name evidence="1" type="ORF">LOK49_LG01G01961</name>
</gene>
<sequence>MATNRLASVTNRHRSSHFCCYSPRLSHICGWYSSSSHLSIALSPILLLLLSFLISSAAALTSSHYWLFQRYFFTCHYYFFPICITSKSSCDFVLPFIEKPKKVIYTSISLWPAVSLAIEVL</sequence>
<evidence type="ECO:0000313" key="2">
    <source>
        <dbReference type="Proteomes" id="UP001060215"/>
    </source>
</evidence>
<organism evidence="1 2">
    <name type="scientific">Camellia lanceoleosa</name>
    <dbReference type="NCBI Taxonomy" id="1840588"/>
    <lineage>
        <taxon>Eukaryota</taxon>
        <taxon>Viridiplantae</taxon>
        <taxon>Streptophyta</taxon>
        <taxon>Embryophyta</taxon>
        <taxon>Tracheophyta</taxon>
        <taxon>Spermatophyta</taxon>
        <taxon>Magnoliopsida</taxon>
        <taxon>eudicotyledons</taxon>
        <taxon>Gunneridae</taxon>
        <taxon>Pentapetalae</taxon>
        <taxon>asterids</taxon>
        <taxon>Ericales</taxon>
        <taxon>Theaceae</taxon>
        <taxon>Camellia</taxon>
    </lineage>
</organism>
<dbReference type="EMBL" id="CM045758">
    <property type="protein sequence ID" value="KAI8029498.1"/>
    <property type="molecule type" value="Genomic_DNA"/>
</dbReference>
<name>A0ACC0IWI0_9ERIC</name>
<proteinExistence type="predicted"/>
<dbReference type="Proteomes" id="UP001060215">
    <property type="component" value="Chromosome 1"/>
</dbReference>